<dbReference type="OrthoDB" id="5915976at2759"/>
<feature type="compositionally biased region" description="Polar residues" evidence="1">
    <location>
        <begin position="216"/>
        <end position="231"/>
    </location>
</feature>
<dbReference type="Proteomes" id="UP001153737">
    <property type="component" value="Chromosome 1"/>
</dbReference>
<proteinExistence type="predicted"/>
<evidence type="ECO:0000259" key="2">
    <source>
        <dbReference type="PROSITE" id="PS50003"/>
    </source>
</evidence>
<dbReference type="SUPFAM" id="SSF50729">
    <property type="entry name" value="PH domain-like"/>
    <property type="match status" value="1"/>
</dbReference>
<name>A0A9P0GK17_PHACE</name>
<feature type="region of interest" description="Disordered" evidence="1">
    <location>
        <begin position="211"/>
        <end position="231"/>
    </location>
</feature>
<dbReference type="Gene3D" id="2.30.29.30">
    <property type="entry name" value="Pleckstrin-homology domain (PH domain)/Phosphotyrosine-binding domain (PTB)"/>
    <property type="match status" value="1"/>
</dbReference>
<organism evidence="3 4">
    <name type="scientific">Phaedon cochleariae</name>
    <name type="common">Mustard beetle</name>
    <dbReference type="NCBI Taxonomy" id="80249"/>
    <lineage>
        <taxon>Eukaryota</taxon>
        <taxon>Metazoa</taxon>
        <taxon>Ecdysozoa</taxon>
        <taxon>Arthropoda</taxon>
        <taxon>Hexapoda</taxon>
        <taxon>Insecta</taxon>
        <taxon>Pterygota</taxon>
        <taxon>Neoptera</taxon>
        <taxon>Endopterygota</taxon>
        <taxon>Coleoptera</taxon>
        <taxon>Polyphaga</taxon>
        <taxon>Cucujiformia</taxon>
        <taxon>Chrysomeloidea</taxon>
        <taxon>Chrysomelidae</taxon>
        <taxon>Chrysomelinae</taxon>
        <taxon>Chrysomelini</taxon>
        <taxon>Phaedon</taxon>
    </lineage>
</organism>
<dbReference type="InterPro" id="IPR051364">
    <property type="entry name" value="Cytokinesis/Rho-signaling"/>
</dbReference>
<reference evidence="3" key="2">
    <citation type="submission" date="2022-10" db="EMBL/GenBank/DDBJ databases">
        <authorList>
            <consortium name="ENA_rothamsted_submissions"/>
            <consortium name="culmorum"/>
            <person name="King R."/>
        </authorList>
    </citation>
    <scope>NUCLEOTIDE SEQUENCE</scope>
</reference>
<dbReference type="InterPro" id="IPR011993">
    <property type="entry name" value="PH-like_dom_sf"/>
</dbReference>
<evidence type="ECO:0000313" key="4">
    <source>
        <dbReference type="Proteomes" id="UP001153737"/>
    </source>
</evidence>
<dbReference type="PANTHER" id="PTHR21538:SF23">
    <property type="entry name" value="ANILLIN"/>
    <property type="match status" value="1"/>
</dbReference>
<sequence length="753" mass="84983">MESNYWILLIKNVIRKYCKTDSNHNTIKMSEIETSSISSDYPESKVNTENNDSQILICNIVNDLKSNDDNEDFVTEKLNNSISKINNTDGQALRTMDENDNETRLPKLIIKPNVDQTCFVNDFTKAKTPVDDKNSSTFVITNHHEKSSNRPMSTYKQKQPIMGKTALLKKANIDPDSQIIQGIILNKYEDVLNHYVHRMYKRRISRLSSSEDEFSDTLSSPQMNYSPSSVSSIGTPGSFANATNRFEFPDRESLCQAVPNRFRFLMSTDDINVETTAEELNESSLISSDLGNTVSMTSVSEYDPKKFLENALGELTSLSESGICNDSSPSANNQQCEQSIGSSNLSALLSKAGSFCSSVKKNIRRRRSSLKTVCLLENMNSHSPEIKQLLETCKKELSMQNAIMFQISKALNYCRSSKEFDSGKEHIEAEKILLVATITKEVLINEINSIEFNTYQNNFDPRCSGEINLQNLRFHLKKNNSMESHQNTREYFLVVVTCGKAVISSEVVEEIGGTVLIEKSFQFRNLLADFEIALSIYSMTVRGRVHSNQDNVKCPSPKSIFKCSKDSKKIKIASTLYIEPLAFTLLGKCLMRISDLSKINPNNESTMKLCNVSPHASLSENFTLKMDYKFSLATRVGGFLTVGTENGNVCTTWNRRWCVLESYILKYWNYPSEEVSSPLGSIDLRCCLVQSISPANRSICARSKTLFMPVQHGTDVKKYLLCADSAADMNIWEKELNFVLQSLMIWNGMECRT</sequence>
<dbReference type="GO" id="GO:0000915">
    <property type="term" value="P:actomyosin contractile ring assembly"/>
    <property type="evidence" value="ECO:0007669"/>
    <property type="project" value="TreeGrafter"/>
</dbReference>
<dbReference type="Pfam" id="PF08174">
    <property type="entry name" value="Anillin"/>
    <property type="match status" value="1"/>
</dbReference>
<dbReference type="GO" id="GO:0000281">
    <property type="term" value="P:mitotic cytokinesis"/>
    <property type="evidence" value="ECO:0007669"/>
    <property type="project" value="TreeGrafter"/>
</dbReference>
<protein>
    <recommendedName>
        <fullName evidence="2">PH domain-containing protein</fullName>
    </recommendedName>
</protein>
<keyword evidence="4" id="KW-1185">Reference proteome</keyword>
<feature type="domain" description="PH" evidence="2">
    <location>
        <begin position="633"/>
        <end position="741"/>
    </location>
</feature>
<dbReference type="Pfam" id="PF00169">
    <property type="entry name" value="PH"/>
    <property type="match status" value="1"/>
</dbReference>
<dbReference type="EMBL" id="OU896707">
    <property type="protein sequence ID" value="CAH1116717.1"/>
    <property type="molecule type" value="Genomic_DNA"/>
</dbReference>
<dbReference type="PROSITE" id="PS50003">
    <property type="entry name" value="PH_DOMAIN"/>
    <property type="match status" value="1"/>
</dbReference>
<accession>A0A9P0GK17</accession>
<gene>
    <name evidence="3" type="ORF">PHAECO_LOCUS1390</name>
</gene>
<reference evidence="3" key="1">
    <citation type="submission" date="2022-01" db="EMBL/GenBank/DDBJ databases">
        <authorList>
            <person name="King R."/>
        </authorList>
    </citation>
    <scope>NUCLEOTIDE SEQUENCE</scope>
</reference>
<dbReference type="InterPro" id="IPR012966">
    <property type="entry name" value="AHD"/>
</dbReference>
<dbReference type="AlphaFoldDB" id="A0A9P0GK17"/>
<evidence type="ECO:0000256" key="1">
    <source>
        <dbReference type="SAM" id="MobiDB-lite"/>
    </source>
</evidence>
<dbReference type="PANTHER" id="PTHR21538">
    <property type="entry name" value="ANILLIN/RHOTEKIN RTKN"/>
    <property type="match status" value="1"/>
</dbReference>
<dbReference type="SMART" id="SM00233">
    <property type="entry name" value="PH"/>
    <property type="match status" value="1"/>
</dbReference>
<dbReference type="GO" id="GO:0031106">
    <property type="term" value="P:septin ring organization"/>
    <property type="evidence" value="ECO:0007669"/>
    <property type="project" value="TreeGrafter"/>
</dbReference>
<dbReference type="InterPro" id="IPR001849">
    <property type="entry name" value="PH_domain"/>
</dbReference>
<dbReference type="GO" id="GO:0005826">
    <property type="term" value="C:actomyosin contractile ring"/>
    <property type="evidence" value="ECO:0007669"/>
    <property type="project" value="TreeGrafter"/>
</dbReference>
<evidence type="ECO:0000313" key="3">
    <source>
        <dbReference type="EMBL" id="CAH1116717.1"/>
    </source>
</evidence>